<evidence type="ECO:0000313" key="5">
    <source>
        <dbReference type="EMBL" id="KAA9368288.1"/>
    </source>
</evidence>
<feature type="transmembrane region" description="Helical" evidence="4">
    <location>
        <begin position="21"/>
        <end position="42"/>
    </location>
</feature>
<evidence type="ECO:0000313" key="6">
    <source>
        <dbReference type="Proteomes" id="UP000327108"/>
    </source>
</evidence>
<dbReference type="InterPro" id="IPR011701">
    <property type="entry name" value="MFS"/>
</dbReference>
<dbReference type="InterPro" id="IPR036259">
    <property type="entry name" value="MFS_trans_sf"/>
</dbReference>
<dbReference type="Proteomes" id="UP000327108">
    <property type="component" value="Unassembled WGS sequence"/>
</dbReference>
<comment type="caution">
    <text evidence="5">The sequence shown here is derived from an EMBL/GenBank/DDBJ whole genome shotgun (WGS) entry which is preliminary data.</text>
</comment>
<reference evidence="5 6" key="1">
    <citation type="submission" date="2019-09" db="EMBL/GenBank/DDBJ databases">
        <title>Biological control of the noxious weed angled onion (Allium triquetrum) thwarted by endophytic bacteria in Victoria, Australia.</title>
        <authorList>
            <person name="Tehranchian P."/>
            <person name="Adair R.J."/>
            <person name="Van T.H."/>
            <person name="Morrison P.D."/>
            <person name="Williams H."/>
            <person name="Lawrie A.C."/>
        </authorList>
    </citation>
    <scope>NUCLEOTIDE SEQUENCE [LARGE SCALE GENOMIC DNA]</scope>
    <source>
        <strain evidence="5 6">RPTAtOch1</strain>
    </source>
</reference>
<dbReference type="GO" id="GO:0022857">
    <property type="term" value="F:transmembrane transporter activity"/>
    <property type="evidence" value="ECO:0007669"/>
    <property type="project" value="InterPro"/>
</dbReference>
<keyword evidence="3 4" id="KW-0472">Membrane</keyword>
<accession>A0A5N1JYL4</accession>
<feature type="transmembrane region" description="Helical" evidence="4">
    <location>
        <begin position="104"/>
        <end position="123"/>
    </location>
</feature>
<keyword evidence="2 4" id="KW-1133">Transmembrane helix</keyword>
<name>A0A5N1JYL4_9HYPH</name>
<dbReference type="Gene3D" id="1.20.1250.20">
    <property type="entry name" value="MFS general substrate transporter like domains"/>
    <property type="match status" value="1"/>
</dbReference>
<feature type="transmembrane region" description="Helical" evidence="4">
    <location>
        <begin position="168"/>
        <end position="189"/>
    </location>
</feature>
<keyword evidence="6" id="KW-1185">Reference proteome</keyword>
<feature type="transmembrane region" description="Helical" evidence="4">
    <location>
        <begin position="252"/>
        <end position="273"/>
    </location>
</feature>
<evidence type="ECO:0000256" key="1">
    <source>
        <dbReference type="ARBA" id="ARBA00022692"/>
    </source>
</evidence>
<sequence length="395" mass="43239">MPPQPPERPSALNASAAWGIPLFYAVAVLARTMVIVVIPTLAFRHFDNASLVSGIYFIASLAGLLASLLLPAVLKAIGPWRLTLVASAMGVLSALLFLRSDSLSILAGLSAYLLMVQLFETVCNIYALHMIPRRDLARFEPRRMLMAGIAYGSGPIIGMTLLRHGLPWSPFLISAACAVLAPAVLVVLVDNVRETLPASRQAQRPERAIRQFLRQPRLRLAWVLAIGRAAWWQVFFVYTPILVIAADYDASYSGAITSIASGFLLLSPLWGLWMRSIGLRRHLTIAYAACGIATVATGLIAAWSLPWAMIALMAAALTASGIDSAGNAPFLRSVRQRDRMQMVPIYNSYREMSQILPTAVFTLVLMVQDVSHVFQWLGVSLIVLSLYCRNLPRRA</sequence>
<dbReference type="Pfam" id="PF07690">
    <property type="entry name" value="MFS_1"/>
    <property type="match status" value="1"/>
</dbReference>
<evidence type="ECO:0000256" key="2">
    <source>
        <dbReference type="ARBA" id="ARBA00022989"/>
    </source>
</evidence>
<gene>
    <name evidence="5" type="ORF">F3W84_10380</name>
</gene>
<keyword evidence="1 4" id="KW-0812">Transmembrane</keyword>
<feature type="transmembrane region" description="Helical" evidence="4">
    <location>
        <begin position="54"/>
        <end position="73"/>
    </location>
</feature>
<feature type="transmembrane region" description="Helical" evidence="4">
    <location>
        <begin position="309"/>
        <end position="331"/>
    </location>
</feature>
<dbReference type="SUPFAM" id="SSF103473">
    <property type="entry name" value="MFS general substrate transporter"/>
    <property type="match status" value="1"/>
</dbReference>
<feature type="transmembrane region" description="Helical" evidence="4">
    <location>
        <begin position="285"/>
        <end position="303"/>
    </location>
</feature>
<feature type="transmembrane region" description="Helical" evidence="4">
    <location>
        <begin position="144"/>
        <end position="162"/>
    </location>
</feature>
<proteinExistence type="predicted"/>
<feature type="transmembrane region" description="Helical" evidence="4">
    <location>
        <begin position="220"/>
        <end position="246"/>
    </location>
</feature>
<dbReference type="AlphaFoldDB" id="A0A5N1JYL4"/>
<dbReference type="EMBL" id="VYXQ01000008">
    <property type="protein sequence ID" value="KAA9368288.1"/>
    <property type="molecule type" value="Genomic_DNA"/>
</dbReference>
<evidence type="ECO:0000256" key="4">
    <source>
        <dbReference type="SAM" id="Phobius"/>
    </source>
</evidence>
<evidence type="ECO:0000256" key="3">
    <source>
        <dbReference type="ARBA" id="ARBA00023136"/>
    </source>
</evidence>
<dbReference type="RefSeq" id="WP_151093339.1">
    <property type="nucleotide sequence ID" value="NZ_JBLZNM010000008.1"/>
</dbReference>
<protein>
    <submittedName>
        <fullName evidence="5">MFS transporter</fullName>
    </submittedName>
</protein>
<feature type="transmembrane region" description="Helical" evidence="4">
    <location>
        <begin position="80"/>
        <end position="98"/>
    </location>
</feature>
<organism evidence="5 6">
    <name type="scientific">Ochrobactrum quorumnocens</name>
    <dbReference type="NCBI Taxonomy" id="271865"/>
    <lineage>
        <taxon>Bacteria</taxon>
        <taxon>Pseudomonadati</taxon>
        <taxon>Pseudomonadota</taxon>
        <taxon>Alphaproteobacteria</taxon>
        <taxon>Hyphomicrobiales</taxon>
        <taxon>Brucellaceae</taxon>
        <taxon>Brucella/Ochrobactrum group</taxon>
        <taxon>Ochrobactrum</taxon>
    </lineage>
</organism>